<dbReference type="InterPro" id="IPR005174">
    <property type="entry name" value="KIB1-4_b-propeller"/>
</dbReference>
<keyword evidence="3" id="KW-1185">Reference proteome</keyword>
<comment type="caution">
    <text evidence="2">The sequence shown here is derived from an EMBL/GenBank/DDBJ whole genome shotgun (WGS) entry which is preliminary data.</text>
</comment>
<dbReference type="Pfam" id="PF03478">
    <property type="entry name" value="Beta-prop_KIB1-4"/>
    <property type="match status" value="1"/>
</dbReference>
<dbReference type="PANTHER" id="PTHR33165">
    <property type="entry name" value="F-BOX DOMAIN CONTAINING PROTEIN-LIKE-RELATED"/>
    <property type="match status" value="1"/>
</dbReference>
<dbReference type="AlphaFoldDB" id="A0A8T0MBY8"/>
<evidence type="ECO:0000313" key="2">
    <source>
        <dbReference type="EMBL" id="KAG2534185.1"/>
    </source>
</evidence>
<evidence type="ECO:0000313" key="3">
    <source>
        <dbReference type="Proteomes" id="UP000823388"/>
    </source>
</evidence>
<gene>
    <name evidence="2" type="ORF">PVAP13_9NG032600</name>
</gene>
<evidence type="ECO:0000259" key="1">
    <source>
        <dbReference type="Pfam" id="PF03478"/>
    </source>
</evidence>
<name>A0A8T0MBY8_PANVG</name>
<organism evidence="2 3">
    <name type="scientific">Panicum virgatum</name>
    <name type="common">Blackwell switchgrass</name>
    <dbReference type="NCBI Taxonomy" id="38727"/>
    <lineage>
        <taxon>Eukaryota</taxon>
        <taxon>Viridiplantae</taxon>
        <taxon>Streptophyta</taxon>
        <taxon>Embryophyta</taxon>
        <taxon>Tracheophyta</taxon>
        <taxon>Spermatophyta</taxon>
        <taxon>Magnoliopsida</taxon>
        <taxon>Liliopsida</taxon>
        <taxon>Poales</taxon>
        <taxon>Poaceae</taxon>
        <taxon>PACMAD clade</taxon>
        <taxon>Panicoideae</taxon>
        <taxon>Panicodae</taxon>
        <taxon>Paniceae</taxon>
        <taxon>Panicinae</taxon>
        <taxon>Panicum</taxon>
        <taxon>Panicum sect. Hiantes</taxon>
    </lineage>
</organism>
<reference evidence="2" key="1">
    <citation type="submission" date="2020-05" db="EMBL/GenBank/DDBJ databases">
        <title>WGS assembly of Panicum virgatum.</title>
        <authorList>
            <person name="Lovell J.T."/>
            <person name="Jenkins J."/>
            <person name="Shu S."/>
            <person name="Juenger T.E."/>
            <person name="Schmutz J."/>
        </authorList>
    </citation>
    <scope>NUCLEOTIDE SEQUENCE</scope>
    <source>
        <strain evidence="2">AP13</strain>
    </source>
</reference>
<protein>
    <recommendedName>
        <fullName evidence="1">KIB1-4 beta-propeller domain-containing protein</fullName>
    </recommendedName>
</protein>
<dbReference type="PANTHER" id="PTHR33165:SF82">
    <property type="entry name" value="OS11G0231400 PROTEIN"/>
    <property type="match status" value="1"/>
</dbReference>
<accession>A0A8T0MBY8</accession>
<sequence length="537" mass="59959">MSSRHMNRPAASVACSSKRPAALVVCSSSRRRRKIADAAAAAAAATRDSSSWASLHEDLVSLIGWRVLAGDLRDYIRFRAVCPHWRSSTTCPRGRGIVDPRFHPRRWMLFPEGHGLYPGHGKLGGYVHFFNLSTGAFVRVRLPFFRDHCVLDSVDGILLLQRDQDTAIRLLHPFTGDIAEFPPLETLLPHVDPWLRGNKWNYLRSICAACISVGADGVVKVMMSLPGNRNFIFATSGDQQWRISSWRCGPSCVPLPFQGKFYMLHHPEDNSEPEVFQVDPPPPPPQQEDMNLGTPSLPPAKFIAKCPASTEICPPLYDLVECNSEILVMTLRALSSFLGRYSEAFPTIVADTIVLFEPIKKYLAQYHLNSDTLSAASVTPGIAFPSPSTIISHIFTCCFREYWNKGQIIFHGNWKQWRVKRKWRHGWQVEWALPSSRGGVRSCGGGRRLSHVCRLWLLAADRGGWRCLATVSAAWGCVERWRLRYRHSGTTWLAADRGGLLSLAGLLGAVHLRKMAQVTFSVAGTVAEVMYVGEASR</sequence>
<dbReference type="EMBL" id="CM029054">
    <property type="protein sequence ID" value="KAG2534185.1"/>
    <property type="molecule type" value="Genomic_DNA"/>
</dbReference>
<dbReference type="Proteomes" id="UP000823388">
    <property type="component" value="Chromosome 9N"/>
</dbReference>
<feature type="domain" description="KIB1-4 beta-propeller" evidence="1">
    <location>
        <begin position="129"/>
        <end position="328"/>
    </location>
</feature>
<proteinExistence type="predicted"/>